<dbReference type="PANTHER" id="PTHR46455">
    <property type="entry name" value="SET AND MYND DOMAIN CONTAINING, ARTHROPOD-SPECIFIC, MEMBER 4, ISOFORM A"/>
    <property type="match status" value="1"/>
</dbReference>
<dbReference type="InterPro" id="IPR053010">
    <property type="entry name" value="SET_SmydA-8"/>
</dbReference>
<sequence>MGDDVRHYGVLQNDKYGRYLVANKDLVSGELIFTDTPFAVGPKPGKYTPPLCLSCYCPVENTLCSTCGWPVCSEECGKSATHAGECEVFSAAKVKFQTVEDWTVSAPQLDCITPLRILLAKEKDPDRWQRELEVMETHTKERKERPTWGADQVNIADFLVDYCKLSDRFDKELVQKVCGILEVNSVEIPSRGGFSIRALYPQLAITAHNCVPNIVHTILQNDYQVQVRAAVPIKQGDPLYLCYTHSLSPTIVRRDFLLESKFFECDCARCADPTELGTHLSTLKCSKCDNGVILATNPLDNEAPWTCTDKNCGFKTSGAAMRKMLSVVQSEIDQLDMMEPGPGAVEQREATINKYKSVFHPRHSLLLSLKHTLAQLYGRVEGYGIDELPDLMLERKAEFCRLVLSTLDVIMPGENRMRGMMLYELHAPLMFLARNEFGAGLITQEKLKEKLQEPIQCLAEAARILMREDPQSPEGITGQIAQQSMEQLKASLECL</sequence>
<dbReference type="AlphaFoldDB" id="A0A835L5W4"/>
<comment type="caution">
    <text evidence="1">The sequence shown here is derived from an EMBL/GenBank/DDBJ whole genome shotgun (WGS) entry which is preliminary data.</text>
</comment>
<accession>A0A835L5W4</accession>
<organism evidence="1 2">
    <name type="scientific">Spodoptera exigua</name>
    <name type="common">Beet armyworm</name>
    <name type="synonym">Noctua fulgens</name>
    <dbReference type="NCBI Taxonomy" id="7107"/>
    <lineage>
        <taxon>Eukaryota</taxon>
        <taxon>Metazoa</taxon>
        <taxon>Ecdysozoa</taxon>
        <taxon>Arthropoda</taxon>
        <taxon>Hexapoda</taxon>
        <taxon>Insecta</taxon>
        <taxon>Pterygota</taxon>
        <taxon>Neoptera</taxon>
        <taxon>Endopterygota</taxon>
        <taxon>Lepidoptera</taxon>
        <taxon>Glossata</taxon>
        <taxon>Ditrysia</taxon>
        <taxon>Noctuoidea</taxon>
        <taxon>Noctuidae</taxon>
        <taxon>Amphipyrinae</taxon>
        <taxon>Spodoptera</taxon>
    </lineage>
</organism>
<dbReference type="PANTHER" id="PTHR46455:SF7">
    <property type="entry name" value="RE12806P"/>
    <property type="match status" value="1"/>
</dbReference>
<gene>
    <name evidence="1" type="ORF">HW555_004015</name>
</gene>
<name>A0A835L5W4_SPOEX</name>
<evidence type="ECO:0008006" key="3">
    <source>
        <dbReference type="Google" id="ProtNLM"/>
    </source>
</evidence>
<dbReference type="Gene3D" id="2.170.270.10">
    <property type="entry name" value="SET domain"/>
    <property type="match status" value="1"/>
</dbReference>
<dbReference type="InterPro" id="IPR046341">
    <property type="entry name" value="SET_dom_sf"/>
</dbReference>
<keyword evidence="2" id="KW-1185">Reference proteome</keyword>
<evidence type="ECO:0000313" key="2">
    <source>
        <dbReference type="Proteomes" id="UP000648187"/>
    </source>
</evidence>
<proteinExistence type="predicted"/>
<dbReference type="Gene3D" id="1.10.220.160">
    <property type="match status" value="1"/>
</dbReference>
<evidence type="ECO:0000313" key="1">
    <source>
        <dbReference type="EMBL" id="KAF9419515.1"/>
    </source>
</evidence>
<dbReference type="EMBL" id="JACKWZ010000042">
    <property type="protein sequence ID" value="KAF9419515.1"/>
    <property type="molecule type" value="Genomic_DNA"/>
</dbReference>
<dbReference type="CDD" id="cd20071">
    <property type="entry name" value="SET_SMYD"/>
    <property type="match status" value="1"/>
</dbReference>
<dbReference type="Proteomes" id="UP000648187">
    <property type="component" value="Unassembled WGS sequence"/>
</dbReference>
<protein>
    <recommendedName>
        <fullName evidence="3">SET domain-containing protein</fullName>
    </recommendedName>
</protein>
<dbReference type="SUPFAM" id="SSF82199">
    <property type="entry name" value="SET domain"/>
    <property type="match status" value="1"/>
</dbReference>
<reference evidence="1" key="1">
    <citation type="submission" date="2020-08" db="EMBL/GenBank/DDBJ databases">
        <title>Spodoptera exigua strain:BAW_Kor-Di-RS1 Genome sequencing and assembly.</title>
        <authorList>
            <person name="Kim J."/>
            <person name="Nam H.Y."/>
            <person name="Kwon M."/>
            <person name="Choi J.H."/>
            <person name="Cho S.R."/>
            <person name="Kim G.-H."/>
        </authorList>
    </citation>
    <scope>NUCLEOTIDE SEQUENCE</scope>
    <source>
        <strain evidence="1">BAW_Kor-Di-RS1</strain>
        <tissue evidence="1">Whole-body</tissue>
    </source>
</reference>
<dbReference type="Gene3D" id="6.10.140.2220">
    <property type="match status" value="1"/>
</dbReference>